<feature type="domain" description="Glycosyltransferase family 28 N-terminal" evidence="2">
    <location>
        <begin position="4"/>
        <end position="64"/>
    </location>
</feature>
<dbReference type="GO" id="GO:0005975">
    <property type="term" value="P:carbohydrate metabolic process"/>
    <property type="evidence" value="ECO:0007669"/>
    <property type="project" value="InterPro"/>
</dbReference>
<dbReference type="Pfam" id="PF06722">
    <property type="entry name" value="EryCIII-like_C"/>
    <property type="match status" value="1"/>
</dbReference>
<dbReference type="Gene3D" id="3.40.50.2000">
    <property type="entry name" value="Glycogen Phosphorylase B"/>
    <property type="match status" value="2"/>
</dbReference>
<evidence type="ECO:0000256" key="1">
    <source>
        <dbReference type="SAM" id="MobiDB-lite"/>
    </source>
</evidence>
<organism evidence="4 5">
    <name type="scientific">Arsenicicoccus cauae</name>
    <dbReference type="NCBI Taxonomy" id="2663847"/>
    <lineage>
        <taxon>Bacteria</taxon>
        <taxon>Bacillati</taxon>
        <taxon>Actinomycetota</taxon>
        <taxon>Actinomycetes</taxon>
        <taxon>Micrococcales</taxon>
        <taxon>Intrasporangiaceae</taxon>
        <taxon>Arsenicicoccus</taxon>
    </lineage>
</organism>
<dbReference type="SUPFAM" id="SSF53756">
    <property type="entry name" value="UDP-Glycosyltransferase/glycogen phosphorylase"/>
    <property type="match status" value="1"/>
</dbReference>
<dbReference type="InterPro" id="IPR004276">
    <property type="entry name" value="GlycoTrans_28_N"/>
</dbReference>
<evidence type="ECO:0000259" key="2">
    <source>
        <dbReference type="Pfam" id="PF03033"/>
    </source>
</evidence>
<dbReference type="FunFam" id="3.40.50.2000:FF:000009">
    <property type="entry name" value="Sterol 3-beta-glucosyltransferase UGT80A2"/>
    <property type="match status" value="1"/>
</dbReference>
<evidence type="ECO:0000259" key="3">
    <source>
        <dbReference type="Pfam" id="PF06722"/>
    </source>
</evidence>
<dbReference type="GO" id="GO:0016758">
    <property type="term" value="F:hexosyltransferase activity"/>
    <property type="evidence" value="ECO:0007669"/>
    <property type="project" value="InterPro"/>
</dbReference>
<dbReference type="InterPro" id="IPR050426">
    <property type="entry name" value="Glycosyltransferase_28"/>
</dbReference>
<keyword evidence="5" id="KW-1185">Reference proteome</keyword>
<dbReference type="PANTHER" id="PTHR48050:SF13">
    <property type="entry name" value="STEROL 3-BETA-GLUCOSYLTRANSFERASE UGT80A2"/>
    <property type="match status" value="1"/>
</dbReference>
<feature type="domain" description="Erythromycin biosynthesis protein CIII-like C-terminal" evidence="3">
    <location>
        <begin position="317"/>
        <end position="413"/>
    </location>
</feature>
<dbReference type="EMBL" id="WLVL01000039">
    <property type="protein sequence ID" value="MTB72604.1"/>
    <property type="molecule type" value="Genomic_DNA"/>
</dbReference>
<dbReference type="AlphaFoldDB" id="A0A6I3I8T3"/>
<reference evidence="4 5" key="1">
    <citation type="submission" date="2019-11" db="EMBL/GenBank/DDBJ databases">
        <title>Whole genome sequencing identifies a novel species of the genus Arsenicicoccus isolated from human blood.</title>
        <authorList>
            <person name="Jeong J.H."/>
            <person name="Kweon O.J."/>
            <person name="Kim H.R."/>
            <person name="Kim T.-H."/>
            <person name="Ha S.-M."/>
            <person name="Lee M.-K."/>
        </authorList>
    </citation>
    <scope>NUCLEOTIDE SEQUENCE [LARGE SCALE GENOMIC DNA]</scope>
    <source>
        <strain evidence="4 5">MKL-02</strain>
    </source>
</reference>
<dbReference type="RefSeq" id="WP_154593864.1">
    <property type="nucleotide sequence ID" value="NZ_WLVL01000039.1"/>
</dbReference>
<dbReference type="CDD" id="cd03784">
    <property type="entry name" value="GT1_Gtf-like"/>
    <property type="match status" value="1"/>
</dbReference>
<protein>
    <submittedName>
        <fullName evidence="4">Glycosyltransferase</fullName>
    </submittedName>
</protein>
<dbReference type="Pfam" id="PF03033">
    <property type="entry name" value="Glyco_transf_28"/>
    <property type="match status" value="1"/>
</dbReference>
<dbReference type="GO" id="GO:0033072">
    <property type="term" value="P:vancomycin biosynthetic process"/>
    <property type="evidence" value="ECO:0007669"/>
    <property type="project" value="UniProtKB-ARBA"/>
</dbReference>
<evidence type="ECO:0000313" key="4">
    <source>
        <dbReference type="EMBL" id="MTB72604.1"/>
    </source>
</evidence>
<feature type="region of interest" description="Disordered" evidence="1">
    <location>
        <begin position="231"/>
        <end position="262"/>
    </location>
</feature>
<dbReference type="GO" id="GO:0008194">
    <property type="term" value="F:UDP-glycosyltransferase activity"/>
    <property type="evidence" value="ECO:0007669"/>
    <property type="project" value="InterPro"/>
</dbReference>
<evidence type="ECO:0000313" key="5">
    <source>
        <dbReference type="Proteomes" id="UP000431092"/>
    </source>
</evidence>
<keyword evidence="4" id="KW-0808">Transferase</keyword>
<accession>A0A6I3I8T3</accession>
<dbReference type="InterPro" id="IPR002213">
    <property type="entry name" value="UDP_glucos_trans"/>
</dbReference>
<dbReference type="InterPro" id="IPR010610">
    <property type="entry name" value="EryCIII-like_C"/>
</dbReference>
<gene>
    <name evidence="4" type="ORF">GGG17_11610</name>
</gene>
<comment type="caution">
    <text evidence="4">The sequence shown here is derived from an EMBL/GenBank/DDBJ whole genome shotgun (WGS) entry which is preliminary data.</text>
</comment>
<proteinExistence type="predicted"/>
<dbReference type="PANTHER" id="PTHR48050">
    <property type="entry name" value="STEROL 3-BETA-GLUCOSYLTRANSFERASE"/>
    <property type="match status" value="1"/>
</dbReference>
<dbReference type="Proteomes" id="UP000431092">
    <property type="component" value="Unassembled WGS sequence"/>
</dbReference>
<name>A0A6I3I8T3_9MICO</name>
<sequence>MRYLLLAWGSRGDVQPFVALGLGLRAAGHEVTVAATLDFEAWIREQGLGYTDFGVSVAELSRTDLGRRWLGGTSRTVVGELRMMREVSTLAADVVSTTLLRAVPDHDVLISSTLTFEAGWALARATGIGHAIALFAPALQTSLGSSYVYAALPRRHSALNRVLGALTSTAVQPVVAPIAAELRRRLGVRRPGPLQLREDIRSTPTLLAVSPHVVPPAPDWPMPVQVTGWWTLPAHPGDPRDPGGPGDPGHPGHPGEPDPALLAFVEAGPPPVYVGFGSMSSPDPRGSSRLVADACRAAGVRAVVLRGNADLHVTGDGVLTIEGAAHDLLFPRMAAVVGHGGAGTTGAAFRAGVPQVVVPHMGDQPYWGRRVHELGCGPAPVARRELTAQRLADGIRAALTPGYAGAARRLGDQVRTEDGVAAAVAHLERTFAR</sequence>